<evidence type="ECO:0000313" key="1">
    <source>
        <dbReference type="EMBL" id="QRH01394.1"/>
    </source>
</evidence>
<proteinExistence type="predicted"/>
<reference evidence="1 2" key="1">
    <citation type="journal article" date="2012" name="Antonie Van Leeuwenhoek">
        <title>Shewanella litorisediminis sp. nov., a gammaproteobacterium isolated from a tidal flat sediment.</title>
        <authorList>
            <person name="Lee M.H."/>
            <person name="Yoon J.H."/>
        </authorList>
    </citation>
    <scope>NUCLEOTIDE SEQUENCE [LARGE SCALE GENOMIC DNA]</scope>
    <source>
        <strain evidence="1 2">SMK1-12</strain>
    </source>
</reference>
<organism evidence="1 2">
    <name type="scientific">Shewanella litorisediminis</name>
    <dbReference type="NCBI Taxonomy" id="1173586"/>
    <lineage>
        <taxon>Bacteria</taxon>
        <taxon>Pseudomonadati</taxon>
        <taxon>Pseudomonadota</taxon>
        <taxon>Gammaproteobacteria</taxon>
        <taxon>Alteromonadales</taxon>
        <taxon>Shewanellaceae</taxon>
        <taxon>Shewanella</taxon>
    </lineage>
</organism>
<sequence>MKQTLLAAGGTHAVAGDMPAALMLIYPGVQLAKLAANKARPDISAEPTLPFISET</sequence>
<evidence type="ECO:0000313" key="2">
    <source>
        <dbReference type="Proteomes" id="UP000596252"/>
    </source>
</evidence>
<dbReference type="EMBL" id="CP069213">
    <property type="protein sequence ID" value="QRH01394.1"/>
    <property type="molecule type" value="Genomic_DNA"/>
</dbReference>
<dbReference type="RefSeq" id="WP_203325074.1">
    <property type="nucleotide sequence ID" value="NZ_CP069213.1"/>
</dbReference>
<name>A0ABX7G247_9GAMM</name>
<dbReference type="Proteomes" id="UP000596252">
    <property type="component" value="Chromosome"/>
</dbReference>
<gene>
    <name evidence="1" type="ORF">JQC75_16325</name>
</gene>
<accession>A0ABX7G247</accession>
<protein>
    <submittedName>
        <fullName evidence="1">Uncharacterized protein</fullName>
    </submittedName>
</protein>
<keyword evidence="2" id="KW-1185">Reference proteome</keyword>